<dbReference type="Proteomes" id="UP001142374">
    <property type="component" value="Unassembled WGS sequence"/>
</dbReference>
<proteinExistence type="predicted"/>
<dbReference type="AlphaFoldDB" id="A0A9X2LKV4"/>
<dbReference type="InterPro" id="IPR036188">
    <property type="entry name" value="FAD/NAD-bd_sf"/>
</dbReference>
<dbReference type="EMBL" id="JANIID010000032">
    <property type="protein sequence ID" value="MCQ8773616.1"/>
    <property type="molecule type" value="Genomic_DNA"/>
</dbReference>
<keyword evidence="4" id="KW-1185">Reference proteome</keyword>
<evidence type="ECO:0000313" key="4">
    <source>
        <dbReference type="Proteomes" id="UP001142374"/>
    </source>
</evidence>
<accession>A0A9X2LKV4</accession>
<dbReference type="RefSeq" id="WP_168096439.1">
    <property type="nucleotide sequence ID" value="NZ_JAATER010000666.1"/>
</dbReference>
<dbReference type="GO" id="GO:0016491">
    <property type="term" value="F:oxidoreductase activity"/>
    <property type="evidence" value="ECO:0007669"/>
    <property type="project" value="UniProtKB-KW"/>
</dbReference>
<gene>
    <name evidence="3" type="ORF">NQU55_28225</name>
</gene>
<dbReference type="PRINTS" id="PR00368">
    <property type="entry name" value="FADPNR"/>
</dbReference>
<evidence type="ECO:0000256" key="1">
    <source>
        <dbReference type="ARBA" id="ARBA00022630"/>
    </source>
</evidence>
<name>A0A9X2LKV4_9ACTN</name>
<dbReference type="PANTHER" id="PTHR48105">
    <property type="entry name" value="THIOREDOXIN REDUCTASE 1-RELATED-RELATED"/>
    <property type="match status" value="1"/>
</dbReference>
<keyword evidence="1" id="KW-0285">Flavoprotein</keyword>
<dbReference type="InterPro" id="IPR050097">
    <property type="entry name" value="Ferredoxin-NADP_redctase_2"/>
</dbReference>
<keyword evidence="2" id="KW-0560">Oxidoreductase</keyword>
<sequence length="301" mass="31310">MSPTRDADLLVVGAGPAGVAAAVMAASLRMTCVVVEAEEVGAKLRAIGALENVPGGWATGAALAKALVGDLARHQESGRVSVMSGRVVRVAGHDDRAEAALEDGRVLAASAAVVATGVTALEPEDAPWVEAREVRWLPPLWRAAAGDLEGRRVVVLGGDRPLGTWLRAHPQAKVHFDVLFPEADRYKTAEVADDARLGLDLVERVTVAPVPEGFRVTAWRRGGGARTLVADAVLSNMGSKPAVVPGLVVGADGYCPPDAQHPRVLVAGDLKGARMQRIAVAMGDGARAALEPYYRAQAVLG</sequence>
<protein>
    <submittedName>
        <fullName evidence="3">Oxidoreductase</fullName>
    </submittedName>
</protein>
<dbReference type="PRINTS" id="PR00469">
    <property type="entry name" value="PNDRDTASEII"/>
</dbReference>
<evidence type="ECO:0000313" key="3">
    <source>
        <dbReference type="EMBL" id="MCQ8773616.1"/>
    </source>
</evidence>
<dbReference type="SUPFAM" id="SSF51905">
    <property type="entry name" value="FAD/NAD(P)-binding domain"/>
    <property type="match status" value="1"/>
</dbReference>
<reference evidence="3" key="1">
    <citation type="submission" date="2022-06" db="EMBL/GenBank/DDBJ databases">
        <title>WGS of actinobacteria.</title>
        <authorList>
            <person name="Thawai C."/>
        </authorList>
    </citation>
    <scope>NUCLEOTIDE SEQUENCE</scope>
    <source>
        <strain evidence="3">AA8</strain>
    </source>
</reference>
<evidence type="ECO:0000256" key="2">
    <source>
        <dbReference type="ARBA" id="ARBA00023002"/>
    </source>
</evidence>
<dbReference type="Gene3D" id="3.50.50.60">
    <property type="entry name" value="FAD/NAD(P)-binding domain"/>
    <property type="match status" value="2"/>
</dbReference>
<organism evidence="3 4">
    <name type="scientific">Streptomyces telluris</name>
    <dbReference type="NCBI Taxonomy" id="2720021"/>
    <lineage>
        <taxon>Bacteria</taxon>
        <taxon>Bacillati</taxon>
        <taxon>Actinomycetota</taxon>
        <taxon>Actinomycetes</taxon>
        <taxon>Kitasatosporales</taxon>
        <taxon>Streptomycetaceae</taxon>
        <taxon>Streptomyces</taxon>
    </lineage>
</organism>
<comment type="caution">
    <text evidence="3">The sequence shown here is derived from an EMBL/GenBank/DDBJ whole genome shotgun (WGS) entry which is preliminary data.</text>
</comment>